<dbReference type="SMART" id="SM00393">
    <property type="entry name" value="R3H"/>
    <property type="match status" value="1"/>
</dbReference>
<comment type="similarity">
    <text evidence="2">Belongs to the NFX1 family.</text>
</comment>
<evidence type="ECO:0000256" key="2">
    <source>
        <dbReference type="ARBA" id="ARBA00007269"/>
    </source>
</evidence>
<dbReference type="HOGENOM" id="CLU_005714_3_2_1"/>
<reference evidence="13" key="1">
    <citation type="journal article" date="2012" name="Proc. Natl. Acad. Sci. U.S.A.">
        <title>Genome sequence of the button mushroom Agaricus bisporus reveals mechanisms governing adaptation to a humic-rich ecological niche.</title>
        <authorList>
            <person name="Morin E."/>
            <person name="Kohler A."/>
            <person name="Baker A.R."/>
            <person name="Foulongne-Oriol M."/>
            <person name="Lombard V."/>
            <person name="Nagy L.G."/>
            <person name="Ohm R.A."/>
            <person name="Patyshakuliyeva A."/>
            <person name="Brun A."/>
            <person name="Aerts A.L."/>
            <person name="Bailey A.M."/>
            <person name="Billette C."/>
            <person name="Coutinho P.M."/>
            <person name="Deakin G."/>
            <person name="Doddapaneni H."/>
            <person name="Floudas D."/>
            <person name="Grimwood J."/>
            <person name="Hilden K."/>
            <person name="Kuees U."/>
            <person name="LaButti K.M."/>
            <person name="Lapidus A."/>
            <person name="Lindquist E.A."/>
            <person name="Lucas S.M."/>
            <person name="Murat C."/>
            <person name="Riley R.W."/>
            <person name="Salamov A.A."/>
            <person name="Schmutz J."/>
            <person name="Subramanian V."/>
            <person name="Woesten H.A.B."/>
            <person name="Xu J."/>
            <person name="Eastwood D.C."/>
            <person name="Foster G.D."/>
            <person name="Sonnenberg A.S."/>
            <person name="Cullen D."/>
            <person name="de Vries R.P."/>
            <person name="Lundell T."/>
            <person name="Hibbett D.S."/>
            <person name="Henrissat B."/>
            <person name="Burton K.S."/>
            <person name="Kerrigan R.W."/>
            <person name="Challen M.P."/>
            <person name="Grigoriev I.V."/>
            <person name="Martin F."/>
        </authorList>
    </citation>
    <scope>NUCLEOTIDE SEQUENCE [LARGE SCALE GENOMIC DNA]</scope>
    <source>
        <strain evidence="13">JB137-S8 / ATCC MYA-4627 / FGSC 10392</strain>
    </source>
</reference>
<accession>K5VJE8</accession>
<dbReference type="InterPro" id="IPR001374">
    <property type="entry name" value="R3H_dom"/>
</dbReference>
<keyword evidence="8" id="KW-0804">Transcription</keyword>
<feature type="compositionally biased region" description="Low complexity" evidence="10">
    <location>
        <begin position="865"/>
        <end position="878"/>
    </location>
</feature>
<dbReference type="eggNOG" id="KOG1952">
    <property type="taxonomic scope" value="Eukaryota"/>
</dbReference>
<feature type="domain" description="R3H" evidence="11">
    <location>
        <begin position="718"/>
        <end position="780"/>
    </location>
</feature>
<proteinExistence type="inferred from homology"/>
<dbReference type="OrthoDB" id="6512771at2759"/>
<evidence type="ECO:0000313" key="12">
    <source>
        <dbReference type="EMBL" id="EKM74484.1"/>
    </source>
</evidence>
<evidence type="ECO:0000256" key="5">
    <source>
        <dbReference type="ARBA" id="ARBA00022771"/>
    </source>
</evidence>
<evidence type="ECO:0000256" key="8">
    <source>
        <dbReference type="ARBA" id="ARBA00023163"/>
    </source>
</evidence>
<dbReference type="KEGG" id="abp:AGABI1DRAFT47883"/>
<feature type="non-terminal residue" evidence="12">
    <location>
        <position position="943"/>
    </location>
</feature>
<dbReference type="Gene3D" id="3.30.1370.50">
    <property type="entry name" value="R3H-like domain"/>
    <property type="match status" value="1"/>
</dbReference>
<feature type="region of interest" description="Disordered" evidence="10">
    <location>
        <begin position="791"/>
        <end position="924"/>
    </location>
</feature>
<dbReference type="GO" id="GO:0008270">
    <property type="term" value="F:zinc ion binding"/>
    <property type="evidence" value="ECO:0007669"/>
    <property type="project" value="UniProtKB-KW"/>
</dbReference>
<feature type="compositionally biased region" description="Low complexity" evidence="10">
    <location>
        <begin position="843"/>
        <end position="852"/>
    </location>
</feature>
<evidence type="ECO:0000256" key="7">
    <source>
        <dbReference type="ARBA" id="ARBA00023015"/>
    </source>
</evidence>
<evidence type="ECO:0000256" key="3">
    <source>
        <dbReference type="ARBA" id="ARBA00022723"/>
    </source>
</evidence>
<dbReference type="PANTHER" id="PTHR12360">
    <property type="entry name" value="NUCLEAR TRANSCRIPTION FACTOR, X-BOX BINDING 1 NFX1"/>
    <property type="match status" value="1"/>
</dbReference>
<dbReference type="GO" id="GO:0000122">
    <property type="term" value="P:negative regulation of transcription by RNA polymerase II"/>
    <property type="evidence" value="ECO:0007669"/>
    <property type="project" value="TreeGrafter"/>
</dbReference>
<evidence type="ECO:0000313" key="13">
    <source>
        <dbReference type="Proteomes" id="UP000008493"/>
    </source>
</evidence>
<feature type="compositionally biased region" description="Polar residues" evidence="10">
    <location>
        <begin position="791"/>
        <end position="802"/>
    </location>
</feature>
<keyword evidence="7" id="KW-0805">Transcription regulation</keyword>
<evidence type="ECO:0000259" key="11">
    <source>
        <dbReference type="PROSITE" id="PS51061"/>
    </source>
</evidence>
<dbReference type="Proteomes" id="UP000008493">
    <property type="component" value="Unassembled WGS sequence"/>
</dbReference>
<feature type="compositionally biased region" description="Low complexity" evidence="10">
    <location>
        <begin position="909"/>
        <end position="922"/>
    </location>
</feature>
<dbReference type="RefSeq" id="XP_007334870.1">
    <property type="nucleotide sequence ID" value="XM_007334808.1"/>
</dbReference>
<evidence type="ECO:0000256" key="10">
    <source>
        <dbReference type="SAM" id="MobiDB-lite"/>
    </source>
</evidence>
<dbReference type="GeneID" id="18829736"/>
<dbReference type="GO" id="GO:0000981">
    <property type="term" value="F:DNA-binding transcription factor activity, RNA polymerase II-specific"/>
    <property type="evidence" value="ECO:0007669"/>
    <property type="project" value="TreeGrafter"/>
</dbReference>
<dbReference type="SUPFAM" id="SSF82708">
    <property type="entry name" value="R3H domain"/>
    <property type="match status" value="1"/>
</dbReference>
<feature type="compositionally biased region" description="Low complexity" evidence="10">
    <location>
        <begin position="816"/>
        <end position="831"/>
    </location>
</feature>
<keyword evidence="4" id="KW-0677">Repeat</keyword>
<dbReference type="GO" id="GO:0000977">
    <property type="term" value="F:RNA polymerase II transcription regulatory region sequence-specific DNA binding"/>
    <property type="evidence" value="ECO:0007669"/>
    <property type="project" value="TreeGrafter"/>
</dbReference>
<dbReference type="Pfam" id="PF01422">
    <property type="entry name" value="zf-NF-X1"/>
    <property type="match status" value="7"/>
</dbReference>
<dbReference type="Pfam" id="PF01424">
    <property type="entry name" value="R3H"/>
    <property type="match status" value="1"/>
</dbReference>
<gene>
    <name evidence="12" type="ORF">AGABI1DRAFT_47883</name>
</gene>
<feature type="compositionally biased region" description="Gly residues" evidence="10">
    <location>
        <begin position="899"/>
        <end position="908"/>
    </location>
</feature>
<dbReference type="PANTHER" id="PTHR12360:SF12">
    <property type="entry name" value="TRANSCRIPTIONAL REPRESSOR NF-X1"/>
    <property type="match status" value="1"/>
</dbReference>
<dbReference type="FunCoup" id="K5VJE8">
    <property type="interactions" value="709"/>
</dbReference>
<keyword evidence="9" id="KW-0539">Nucleus</keyword>
<keyword evidence="3" id="KW-0479">Metal-binding</keyword>
<evidence type="ECO:0000256" key="6">
    <source>
        <dbReference type="ARBA" id="ARBA00022833"/>
    </source>
</evidence>
<dbReference type="InterPro" id="IPR036867">
    <property type="entry name" value="R3H_dom_sf"/>
</dbReference>
<dbReference type="InParanoid" id="K5VJE8"/>
<keyword evidence="5" id="KW-0863">Zinc-finger</keyword>
<dbReference type="GO" id="GO:0005634">
    <property type="term" value="C:nucleus"/>
    <property type="evidence" value="ECO:0007669"/>
    <property type="project" value="UniProtKB-SubCell"/>
</dbReference>
<name>K5VJE8_AGABU</name>
<dbReference type="EMBL" id="JH971451">
    <property type="protein sequence ID" value="EKM74484.1"/>
    <property type="molecule type" value="Genomic_DNA"/>
</dbReference>
<evidence type="ECO:0000256" key="9">
    <source>
        <dbReference type="ARBA" id="ARBA00023242"/>
    </source>
</evidence>
<dbReference type="CDD" id="cd02325">
    <property type="entry name" value="R3H"/>
    <property type="match status" value="1"/>
</dbReference>
<keyword evidence="6" id="KW-0862">Zinc</keyword>
<protein>
    <recommendedName>
        <fullName evidence="11">R3H domain-containing protein</fullName>
    </recommendedName>
</protein>
<dbReference type="SMART" id="SM00438">
    <property type="entry name" value="ZnF_NFX"/>
    <property type="match status" value="7"/>
</dbReference>
<dbReference type="STRING" id="597362.K5VJE8"/>
<dbReference type="AlphaFoldDB" id="K5VJE8"/>
<keyword evidence="13" id="KW-1185">Reference proteome</keyword>
<dbReference type="CDD" id="cd06008">
    <property type="entry name" value="NF-X1-zinc-finger"/>
    <property type="match status" value="5"/>
</dbReference>
<dbReference type="InterPro" id="IPR000967">
    <property type="entry name" value="Znf_NFX1"/>
</dbReference>
<sequence length="943" mass="101434">DLTSRLIRELSSPPYPDCPICFSSVYREQPIWSCSPSIPTILPHGAEGPPQYCWTTFHLKCIRSWASKNVKDLEDAWRARGEEGRTGDWRCPGCQGKRELVPKVYWCFCGSTPDPKPPRLATPHSCGGPCTRVRESGCGHPCPLTCHPGPCPPCQVTTRVNCYCPRKSIIAFRCGVEQDKSKGKNLTCGNVCGRTLPCAKHTCQKICHEGSCDDCPIREPALCWCGKTEKELACGEGDSQDCSVEGEMPWIGRFACDQICERLFDCGIHKCTKSCHSPSRKPAPCPRSPTNVTHCPCGNSTIAPSPDSNLSQYTFPARTSCRSPIPTCDSTCNKIHSLCGHPCPAKCHIGSCPPCPVQVTRPCRCGSSTKTFQCYELYKEGTDEEVEILCDRPCMALRACGRHECRRPCCPLASLAITAGGKKGKKRLVDESANPVGFGEGRGGLHECDLVCGKLLSCGNHRCEERDHKGACPPCLRSSFEEMPCHCGRTVYEPPIPCGTVMRCPYPCTRPPPTCGHSHTPHSCHEDPMPCPPCFHLTTKPCACGKKTVQNVRCSLETEKVSCGTVCGKLLGCGFHHCERSCHADGCGKCTATCGKLRKLCLPDHHFCPLPCHAPSSCPETEPCSSLVTVTCPCGRIKHPVRCGRSSATPSPSQTKPKCTTECAIAKRNARLAEALGITPTNTPNAAAATSASSQSYGGLVNTTNYGEDVIGFARANMRFLVVVERAFAEFVSSPKRTQVLPHMPPERRKFVHDLATYYRIDTQLVDQEPHRSVQLLRRLDTRIPNPLLSTLIQSSTPNQPNLGKLGDLRNPKPFVSSTVSGSASGGRSTSPWRSLVAPSPKPATATGTAPTVELGASNVRENPLSTGSGSNLGGLSSIVSPQPRQAAVSAITKPPGSVDGGGSGGGLRSRSAGGPSSRPSSAVAEVAAVMNEPVRENWEDDE</sequence>
<dbReference type="PROSITE" id="PS51061">
    <property type="entry name" value="R3H"/>
    <property type="match status" value="1"/>
</dbReference>
<evidence type="ECO:0000256" key="4">
    <source>
        <dbReference type="ARBA" id="ARBA00022737"/>
    </source>
</evidence>
<evidence type="ECO:0000256" key="1">
    <source>
        <dbReference type="ARBA" id="ARBA00004123"/>
    </source>
</evidence>
<dbReference type="InterPro" id="IPR034078">
    <property type="entry name" value="NFX1_fam"/>
</dbReference>
<organism evidence="12 13">
    <name type="scientific">Agaricus bisporus var. burnettii (strain JB137-S8 / ATCC MYA-4627 / FGSC 10392)</name>
    <name type="common">White button mushroom</name>
    <dbReference type="NCBI Taxonomy" id="597362"/>
    <lineage>
        <taxon>Eukaryota</taxon>
        <taxon>Fungi</taxon>
        <taxon>Dikarya</taxon>
        <taxon>Basidiomycota</taxon>
        <taxon>Agaricomycotina</taxon>
        <taxon>Agaricomycetes</taxon>
        <taxon>Agaricomycetidae</taxon>
        <taxon>Agaricales</taxon>
        <taxon>Agaricineae</taxon>
        <taxon>Agaricaceae</taxon>
        <taxon>Agaricus</taxon>
    </lineage>
</organism>
<comment type="subcellular location">
    <subcellularLocation>
        <location evidence="1">Nucleus</location>
    </subcellularLocation>
</comment>
<dbReference type="OMA" id="CPHPCDS"/>